<dbReference type="PANTHER" id="PTHR24221:SF654">
    <property type="entry name" value="ATP-BINDING CASSETTE SUB-FAMILY B MEMBER 6"/>
    <property type="match status" value="1"/>
</dbReference>
<evidence type="ECO:0000256" key="7">
    <source>
        <dbReference type="ARBA" id="ARBA00022989"/>
    </source>
</evidence>
<dbReference type="InterPro" id="IPR003439">
    <property type="entry name" value="ABC_transporter-like_ATP-bd"/>
</dbReference>
<feature type="transmembrane region" description="Helical" evidence="11">
    <location>
        <begin position="596"/>
        <end position="617"/>
    </location>
</feature>
<keyword evidence="7 11" id="KW-1133">Transmembrane helix</keyword>
<evidence type="ECO:0000256" key="8">
    <source>
        <dbReference type="ARBA" id="ARBA00023136"/>
    </source>
</evidence>
<accession>A0A1H9NPQ2</accession>
<dbReference type="InterPro" id="IPR011527">
    <property type="entry name" value="ABC1_TM_dom"/>
</dbReference>
<gene>
    <name evidence="14" type="ORF">SAMN05421870_101565</name>
</gene>
<dbReference type="SUPFAM" id="SSF52540">
    <property type="entry name" value="P-loop containing nucleoside triphosphate hydrolases"/>
    <property type="match status" value="1"/>
</dbReference>
<dbReference type="PROSITE" id="PS50893">
    <property type="entry name" value="ABC_TRANSPORTER_2"/>
    <property type="match status" value="1"/>
</dbReference>
<feature type="compositionally biased region" description="Low complexity" evidence="10">
    <location>
        <begin position="15"/>
        <end position="42"/>
    </location>
</feature>
<dbReference type="Gene3D" id="1.20.1560.10">
    <property type="entry name" value="ABC transporter type 1, transmembrane domain"/>
    <property type="match status" value="1"/>
</dbReference>
<dbReference type="Pfam" id="PF00005">
    <property type="entry name" value="ABC_tran"/>
    <property type="match status" value="1"/>
</dbReference>
<dbReference type="GO" id="GO:0140359">
    <property type="term" value="F:ABC-type transporter activity"/>
    <property type="evidence" value="ECO:0007669"/>
    <property type="project" value="InterPro"/>
</dbReference>
<dbReference type="InterPro" id="IPR036640">
    <property type="entry name" value="ABC1_TM_sf"/>
</dbReference>
<dbReference type="InterPro" id="IPR039421">
    <property type="entry name" value="Type_1_exporter"/>
</dbReference>
<dbReference type="NCBIfam" id="TIGR03797">
    <property type="entry name" value="NHLM_micro_ABC2"/>
    <property type="match status" value="1"/>
</dbReference>
<name>A0A1H9NPQ2_9ACTN</name>
<dbReference type="STRING" id="943816.AN217_09180"/>
<keyword evidence="4 11" id="KW-0812">Transmembrane</keyword>
<comment type="similarity">
    <text evidence="9">Belongs to the ABC transporter superfamily. Lipid exporter (TC 3.A.1.106) family.</text>
</comment>
<dbReference type="Gene3D" id="3.40.50.300">
    <property type="entry name" value="P-loop containing nucleotide triphosphate hydrolases"/>
    <property type="match status" value="1"/>
</dbReference>
<dbReference type="InterPro" id="IPR022515">
    <property type="entry name" value="NHPM_micro_ABC2"/>
</dbReference>
<evidence type="ECO:0000259" key="12">
    <source>
        <dbReference type="PROSITE" id="PS50893"/>
    </source>
</evidence>
<dbReference type="PROSITE" id="PS50929">
    <property type="entry name" value="ABC_TM1F"/>
    <property type="match status" value="1"/>
</dbReference>
<dbReference type="InterPro" id="IPR003593">
    <property type="entry name" value="AAA+_ATPase"/>
</dbReference>
<organism evidence="14 15">
    <name type="scientific">Streptomyces qinglanensis</name>
    <dbReference type="NCBI Taxonomy" id="943816"/>
    <lineage>
        <taxon>Bacteria</taxon>
        <taxon>Bacillati</taxon>
        <taxon>Actinomycetota</taxon>
        <taxon>Actinomycetes</taxon>
        <taxon>Kitasatosporales</taxon>
        <taxon>Streptomycetaceae</taxon>
        <taxon>Streptomyces</taxon>
    </lineage>
</organism>
<evidence type="ECO:0000256" key="10">
    <source>
        <dbReference type="SAM" id="MobiDB-lite"/>
    </source>
</evidence>
<evidence type="ECO:0000256" key="3">
    <source>
        <dbReference type="ARBA" id="ARBA00022475"/>
    </source>
</evidence>
<feature type="transmembrane region" description="Helical" evidence="11">
    <location>
        <begin position="679"/>
        <end position="700"/>
    </location>
</feature>
<feature type="region of interest" description="Disordered" evidence="10">
    <location>
        <begin position="1"/>
        <end position="42"/>
    </location>
</feature>
<dbReference type="SMART" id="SM00382">
    <property type="entry name" value="AAA"/>
    <property type="match status" value="1"/>
</dbReference>
<evidence type="ECO:0000256" key="1">
    <source>
        <dbReference type="ARBA" id="ARBA00004651"/>
    </source>
</evidence>
<reference evidence="15" key="1">
    <citation type="submission" date="2016-10" db="EMBL/GenBank/DDBJ databases">
        <authorList>
            <person name="Varghese N."/>
            <person name="Submissions S."/>
        </authorList>
    </citation>
    <scope>NUCLEOTIDE SEQUENCE [LARGE SCALE GENOMIC DNA]</scope>
    <source>
        <strain evidence="15">CGMCC 4.6825</strain>
    </source>
</reference>
<dbReference type="InterPro" id="IPR017871">
    <property type="entry name" value="ABC_transporter-like_CS"/>
</dbReference>
<dbReference type="Pfam" id="PF00664">
    <property type="entry name" value="ABC_membrane"/>
    <property type="match status" value="1"/>
</dbReference>
<keyword evidence="15" id="KW-1185">Reference proteome</keyword>
<evidence type="ECO:0000259" key="13">
    <source>
        <dbReference type="PROSITE" id="PS50929"/>
    </source>
</evidence>
<evidence type="ECO:0000256" key="6">
    <source>
        <dbReference type="ARBA" id="ARBA00022840"/>
    </source>
</evidence>
<dbReference type="PANTHER" id="PTHR24221">
    <property type="entry name" value="ATP-BINDING CASSETTE SUB-FAMILY B"/>
    <property type="match status" value="1"/>
</dbReference>
<comment type="subcellular location">
    <subcellularLocation>
        <location evidence="1">Cell membrane</location>
        <topology evidence="1">Multi-pass membrane protein</topology>
    </subcellularLocation>
</comment>
<feature type="domain" description="ABC transmembrane type-1" evidence="13">
    <location>
        <begin position="458"/>
        <end position="738"/>
    </location>
</feature>
<evidence type="ECO:0000313" key="15">
    <source>
        <dbReference type="Proteomes" id="UP000182841"/>
    </source>
</evidence>
<keyword evidence="6 14" id="KW-0067">ATP-binding</keyword>
<keyword evidence="2" id="KW-0813">Transport</keyword>
<dbReference type="PROSITE" id="PS00211">
    <property type="entry name" value="ABC_TRANSPORTER_1"/>
    <property type="match status" value="1"/>
</dbReference>
<dbReference type="GO" id="GO:0005524">
    <property type="term" value="F:ATP binding"/>
    <property type="evidence" value="ECO:0007669"/>
    <property type="project" value="UniProtKB-KW"/>
</dbReference>
<feature type="transmembrane region" description="Helical" evidence="11">
    <location>
        <begin position="712"/>
        <end position="740"/>
    </location>
</feature>
<evidence type="ECO:0000256" key="9">
    <source>
        <dbReference type="ARBA" id="ARBA00061644"/>
    </source>
</evidence>
<keyword evidence="8 11" id="KW-0472">Membrane</keyword>
<keyword evidence="3" id="KW-1003">Cell membrane</keyword>
<feature type="transmembrane region" description="Helical" evidence="11">
    <location>
        <begin position="457"/>
        <end position="481"/>
    </location>
</feature>
<evidence type="ECO:0000313" key="14">
    <source>
        <dbReference type="EMBL" id="SER37936.1"/>
    </source>
</evidence>
<dbReference type="GO" id="GO:0016887">
    <property type="term" value="F:ATP hydrolysis activity"/>
    <property type="evidence" value="ECO:0007669"/>
    <property type="project" value="InterPro"/>
</dbReference>
<dbReference type="Proteomes" id="UP000182841">
    <property type="component" value="Unassembled WGS sequence"/>
</dbReference>
<evidence type="ECO:0000256" key="5">
    <source>
        <dbReference type="ARBA" id="ARBA00022741"/>
    </source>
</evidence>
<dbReference type="FunFam" id="3.40.50.300:FF:000299">
    <property type="entry name" value="ABC transporter ATP-binding protein/permease"/>
    <property type="match status" value="1"/>
</dbReference>
<sequence>MTYADPTGNVPQRPAVDPAVAPAAHGAVHPAEHGGTYPAAHGTGTTAVTDVVVAHFGQLGEAVAHTPGGGPALEGPHVLWLVAGGAMDVFAVDAAGQGHWHFLGRLEAGTLLLGPVQGPRHTLVGRPVRGAVLRRIPLLELFPQFQEGYAPGAGHDTGAYPVYDTGAYPAYGNGGAPGYGGQAALGPLEDAFVRGVGRGLRALFEAPLDGRPGQEPHGAGQEPATDEDILWMPVAPGSVQYGTAGELLVDGATWQLMVDQLARLLSTLDRWIDRLERAHEDRTAAGMEAGETVRAEADEALLASIDTSARGGSGGAGERTEDSTLAVCRAVAEAAGVTLRPPPEGLSRDDRMDPVERLALTSGLRTRPVKLSGDWWKENAGPLVGHRAASGAPVALLWRRGRYEAVQPGSGSRWRIGPSNADTFAPRAVMFYRPLPEQPLSARRLLRFALHGARGDLLTLVLSGLVAVGLGALVPVATGQVLGAYVPAAEKGLIVQAALGLVGTAVVAAAFMLLQNTALLRLEGRIEASLQPAVWDRLLRLPTRFFAERSTGELASAAMGVSAIRRVLSGISSTVVQSGTLAAVNLVLLLAYSVPLALAALGVLAVVTAVFAATGLWQLRWQRRLVKLNNKLNNQAFQTLRGLPKLRVAAAESFAYAAWATEFARSRELQRRAGRIRNLSTVVNAVYLPLAMLLLFVLLAGPARGTLSPSGFLTFTTAMTLLLTSVTQLTNALISCAAVLPMYEQLKPVLQELPEVRGGSVQPGTLSGALEVRDVAFRYSEDGPPVLDGVSFRVEPGEFVAIVGASGCGKSTLLRLLIGFDRPASGEVRYDGQDLSSLDQAAVRRQCGVVLQNAQPHAGSVLECICGAETFSLEEVWEAARRAGVADDIKAMPMGLHTMLSDGGGTVSGGQRQRLMIAQALVRRPRLLFFDEATSALDNATQRVVTESTRELRATRIVIAHRLSTVLDADRVIVMSQGRVVQQGTPAQLLADRDGLFHELVRRQR</sequence>
<feature type="transmembrane region" description="Helical" evidence="11">
    <location>
        <begin position="493"/>
        <end position="514"/>
    </location>
</feature>
<dbReference type="EMBL" id="FOGO01000001">
    <property type="protein sequence ID" value="SER37936.1"/>
    <property type="molecule type" value="Genomic_DNA"/>
</dbReference>
<protein>
    <submittedName>
        <fullName evidence="14">NHLM bacteriocin system ABC transporter, ATP-binding protein</fullName>
    </submittedName>
</protein>
<dbReference type="InterPro" id="IPR027417">
    <property type="entry name" value="P-loop_NTPase"/>
</dbReference>
<evidence type="ECO:0000256" key="4">
    <source>
        <dbReference type="ARBA" id="ARBA00022692"/>
    </source>
</evidence>
<dbReference type="SUPFAM" id="SSF90123">
    <property type="entry name" value="ABC transporter transmembrane region"/>
    <property type="match status" value="1"/>
</dbReference>
<dbReference type="AlphaFoldDB" id="A0A1H9NPQ2"/>
<feature type="domain" description="ABC transporter" evidence="12">
    <location>
        <begin position="770"/>
        <end position="1002"/>
    </location>
</feature>
<proteinExistence type="inferred from homology"/>
<evidence type="ECO:0000256" key="2">
    <source>
        <dbReference type="ARBA" id="ARBA00022448"/>
    </source>
</evidence>
<dbReference type="GO" id="GO:0005886">
    <property type="term" value="C:plasma membrane"/>
    <property type="evidence" value="ECO:0007669"/>
    <property type="project" value="UniProtKB-SubCell"/>
</dbReference>
<dbReference type="GO" id="GO:0034040">
    <property type="term" value="F:ATPase-coupled lipid transmembrane transporter activity"/>
    <property type="evidence" value="ECO:0007669"/>
    <property type="project" value="TreeGrafter"/>
</dbReference>
<keyword evidence="5" id="KW-0547">Nucleotide-binding</keyword>
<evidence type="ECO:0000256" key="11">
    <source>
        <dbReference type="SAM" id="Phobius"/>
    </source>
</evidence>